<feature type="transmembrane region" description="Helical" evidence="1">
    <location>
        <begin position="125"/>
        <end position="148"/>
    </location>
</feature>
<keyword evidence="1" id="KW-1133">Transmembrane helix</keyword>
<evidence type="ECO:0000313" key="2">
    <source>
        <dbReference type="EMBL" id="CAG6688211.1"/>
    </source>
</evidence>
<organism evidence="2">
    <name type="scientific">Cacopsylla melanoneura</name>
    <dbReference type="NCBI Taxonomy" id="428564"/>
    <lineage>
        <taxon>Eukaryota</taxon>
        <taxon>Metazoa</taxon>
        <taxon>Ecdysozoa</taxon>
        <taxon>Arthropoda</taxon>
        <taxon>Hexapoda</taxon>
        <taxon>Insecta</taxon>
        <taxon>Pterygota</taxon>
        <taxon>Neoptera</taxon>
        <taxon>Paraneoptera</taxon>
        <taxon>Hemiptera</taxon>
        <taxon>Sternorrhyncha</taxon>
        <taxon>Psylloidea</taxon>
        <taxon>Psyllidae</taxon>
        <taxon>Psyllinae</taxon>
        <taxon>Cacopsylla</taxon>
    </lineage>
</organism>
<evidence type="ECO:0000256" key="1">
    <source>
        <dbReference type="SAM" id="Phobius"/>
    </source>
</evidence>
<keyword evidence="1" id="KW-0472">Membrane</keyword>
<feature type="transmembrane region" description="Helical" evidence="1">
    <location>
        <begin position="37"/>
        <end position="58"/>
    </location>
</feature>
<dbReference type="EMBL" id="HBUF01285571">
    <property type="protein sequence ID" value="CAG6688210.1"/>
    <property type="molecule type" value="Transcribed_RNA"/>
</dbReference>
<feature type="transmembrane region" description="Helical" evidence="1">
    <location>
        <begin position="154"/>
        <end position="179"/>
    </location>
</feature>
<name>A0A8D8TMU5_9HEMI</name>
<accession>A0A8D8TMU5</accession>
<keyword evidence="1" id="KW-0812">Transmembrane</keyword>
<dbReference type="AlphaFoldDB" id="A0A8D8TMU5"/>
<sequence>MAFTRFGFESSWPTHKQVPIFKKCFFNLVSLKTGSKVISLLWIILFATLFFVELRTAFDESSDEQLRMSCMFNTTHSQSSKSLCPTNVQSEGIFLYGYYRFVINETHGSIVGVLKIDDGLYEWNIFCICIFYSMLILFCSLLYMGIIYDKAPFILTWLGLTQMILMLVVCKVIFDFIFLVKNEQYLEYLSFQFLLHLGFVGFSLYSLLIVNSYVVSSSDTSNLKSMVG</sequence>
<proteinExistence type="predicted"/>
<dbReference type="EMBL" id="HBUF01285572">
    <property type="protein sequence ID" value="CAG6688211.1"/>
    <property type="molecule type" value="Transcribed_RNA"/>
</dbReference>
<protein>
    <submittedName>
        <fullName evidence="2">Uncharacterized protein</fullName>
    </submittedName>
</protein>
<feature type="transmembrane region" description="Helical" evidence="1">
    <location>
        <begin position="191"/>
        <end position="214"/>
    </location>
</feature>
<reference evidence="2" key="1">
    <citation type="submission" date="2021-05" db="EMBL/GenBank/DDBJ databases">
        <authorList>
            <person name="Alioto T."/>
            <person name="Alioto T."/>
            <person name="Gomez Garrido J."/>
        </authorList>
    </citation>
    <scope>NUCLEOTIDE SEQUENCE</scope>
</reference>